<comment type="caution">
    <text evidence="9">The sequence shown here is derived from an EMBL/GenBank/DDBJ whole genome shotgun (WGS) entry which is preliminary data.</text>
</comment>
<keyword evidence="7 8" id="KW-0472">Membrane</keyword>
<sequence>MQALTRNPLADPGLFGVNSGATLAVVSAVVFLGMTRPSEYVIFALLGAGVTAAAVYALGVGGRASSHTRLALSGIAVTATQQAIMSVVAVVAPLVAAGALMAATLAGALNTLALGEDTGRALGAHPGRTRALGILAVLLLCGAATAGSGRSASLDSRCRTWPA</sequence>
<evidence type="ECO:0000256" key="1">
    <source>
        <dbReference type="ARBA" id="ARBA00004651"/>
    </source>
</evidence>
<dbReference type="EMBL" id="SGWQ01000007">
    <property type="protein sequence ID" value="RZS36455.1"/>
    <property type="molecule type" value="Genomic_DNA"/>
</dbReference>
<feature type="transmembrane region" description="Helical" evidence="8">
    <location>
        <begin position="129"/>
        <end position="149"/>
    </location>
</feature>
<dbReference type="AlphaFoldDB" id="A0A4Q7KJ64"/>
<evidence type="ECO:0000256" key="6">
    <source>
        <dbReference type="ARBA" id="ARBA00022989"/>
    </source>
</evidence>
<dbReference type="Proteomes" id="UP000294257">
    <property type="component" value="Unassembled WGS sequence"/>
</dbReference>
<evidence type="ECO:0000256" key="8">
    <source>
        <dbReference type="SAM" id="Phobius"/>
    </source>
</evidence>
<keyword evidence="4" id="KW-1003">Cell membrane</keyword>
<evidence type="ECO:0000256" key="2">
    <source>
        <dbReference type="ARBA" id="ARBA00007935"/>
    </source>
</evidence>
<dbReference type="InterPro" id="IPR037294">
    <property type="entry name" value="ABC_BtuC-like"/>
</dbReference>
<evidence type="ECO:0000256" key="4">
    <source>
        <dbReference type="ARBA" id="ARBA00022475"/>
    </source>
</evidence>
<dbReference type="Gene3D" id="1.10.3470.10">
    <property type="entry name" value="ABC transporter involved in vitamin B12 uptake, BtuC"/>
    <property type="match status" value="2"/>
</dbReference>
<dbReference type="PANTHER" id="PTHR30472:SF1">
    <property type="entry name" value="FE(3+) DICITRATE TRANSPORT SYSTEM PERMEASE PROTEIN FECC-RELATED"/>
    <property type="match status" value="1"/>
</dbReference>
<keyword evidence="5 8" id="KW-0812">Transmembrane</keyword>
<reference evidence="9 10" key="1">
    <citation type="submission" date="2019-02" db="EMBL/GenBank/DDBJ databases">
        <title>Genomic Encyclopedia of Type Strains, Phase IV (KMG-IV): sequencing the most valuable type-strain genomes for metagenomic binning, comparative biology and taxonomic classification.</title>
        <authorList>
            <person name="Goeker M."/>
        </authorList>
    </citation>
    <scope>NUCLEOTIDE SEQUENCE [LARGE SCALE GENOMIC DNA]</scope>
    <source>
        <strain evidence="9 10">DSM 101727</strain>
    </source>
</reference>
<proteinExistence type="inferred from homology"/>
<feature type="transmembrane region" description="Helical" evidence="8">
    <location>
        <begin position="12"/>
        <end position="34"/>
    </location>
</feature>
<name>A0A4Q7KJ64_9PSEU</name>
<comment type="subcellular location">
    <subcellularLocation>
        <location evidence="1">Cell membrane</location>
        <topology evidence="1">Multi-pass membrane protein</topology>
    </subcellularLocation>
</comment>
<feature type="transmembrane region" description="Helical" evidence="8">
    <location>
        <begin position="83"/>
        <end position="109"/>
    </location>
</feature>
<dbReference type="GO" id="GO:0022857">
    <property type="term" value="F:transmembrane transporter activity"/>
    <property type="evidence" value="ECO:0007669"/>
    <property type="project" value="InterPro"/>
</dbReference>
<feature type="transmembrane region" description="Helical" evidence="8">
    <location>
        <begin position="40"/>
        <end position="62"/>
    </location>
</feature>
<evidence type="ECO:0000313" key="10">
    <source>
        <dbReference type="Proteomes" id="UP000294257"/>
    </source>
</evidence>
<dbReference type="GO" id="GO:0005886">
    <property type="term" value="C:plasma membrane"/>
    <property type="evidence" value="ECO:0007669"/>
    <property type="project" value="UniProtKB-SubCell"/>
</dbReference>
<dbReference type="PANTHER" id="PTHR30472">
    <property type="entry name" value="FERRIC ENTEROBACTIN TRANSPORT SYSTEM PERMEASE PROTEIN"/>
    <property type="match status" value="1"/>
</dbReference>
<keyword evidence="10" id="KW-1185">Reference proteome</keyword>
<evidence type="ECO:0000313" key="9">
    <source>
        <dbReference type="EMBL" id="RZS36455.1"/>
    </source>
</evidence>
<evidence type="ECO:0000256" key="7">
    <source>
        <dbReference type="ARBA" id="ARBA00023136"/>
    </source>
</evidence>
<dbReference type="InterPro" id="IPR000522">
    <property type="entry name" value="ABC_transptr_permease_BtuC"/>
</dbReference>
<keyword evidence="6 8" id="KW-1133">Transmembrane helix</keyword>
<dbReference type="SUPFAM" id="SSF81345">
    <property type="entry name" value="ABC transporter involved in vitamin B12 uptake, BtuC"/>
    <property type="match status" value="1"/>
</dbReference>
<dbReference type="Pfam" id="PF01032">
    <property type="entry name" value="FecCD"/>
    <property type="match status" value="1"/>
</dbReference>
<evidence type="ECO:0000256" key="5">
    <source>
        <dbReference type="ARBA" id="ARBA00022692"/>
    </source>
</evidence>
<accession>A0A4Q7KJ64</accession>
<gene>
    <name evidence="9" type="ORF">EV193_107136</name>
</gene>
<protein>
    <submittedName>
        <fullName evidence="9">FecCD transport family protein</fullName>
    </submittedName>
</protein>
<dbReference type="GO" id="GO:0033214">
    <property type="term" value="P:siderophore-iron import into cell"/>
    <property type="evidence" value="ECO:0007669"/>
    <property type="project" value="TreeGrafter"/>
</dbReference>
<organism evidence="9 10">
    <name type="scientific">Herbihabitans rhizosphaerae</name>
    <dbReference type="NCBI Taxonomy" id="1872711"/>
    <lineage>
        <taxon>Bacteria</taxon>
        <taxon>Bacillati</taxon>
        <taxon>Actinomycetota</taxon>
        <taxon>Actinomycetes</taxon>
        <taxon>Pseudonocardiales</taxon>
        <taxon>Pseudonocardiaceae</taxon>
        <taxon>Herbihabitans</taxon>
    </lineage>
</organism>
<comment type="similarity">
    <text evidence="2">Belongs to the binding-protein-dependent transport system permease family. FecCD subfamily.</text>
</comment>
<keyword evidence="3" id="KW-0813">Transport</keyword>
<evidence type="ECO:0000256" key="3">
    <source>
        <dbReference type="ARBA" id="ARBA00022448"/>
    </source>
</evidence>